<dbReference type="RefSeq" id="WP_209463451.1">
    <property type="nucleotide sequence ID" value="NZ_CP110224.1"/>
</dbReference>
<dbReference type="EMBL" id="JAGGKX010000012">
    <property type="protein sequence ID" value="MBP1970312.1"/>
    <property type="molecule type" value="Genomic_DNA"/>
</dbReference>
<sequence>MEMTGNYIEDYFPGDLYILENSVMHHFFSSDKNISLLISAYEEEGIANKRHLDEAFKEHFYKVKLFNYTTKLIRFYTIEMKERYSRFHKRNLFILDDFTTEEDESVGLIDLTTDENIHTPEDKLENHLGLLDCTTDKNLYKALLSLSTKQLKVLNLLYAEGLGNKEIADVFGDSDQNISRIHKRAIKSLKNKLEVAS</sequence>
<feature type="domain" description="RNA polymerase sigma-70 region 4" evidence="1">
    <location>
        <begin position="142"/>
        <end position="190"/>
    </location>
</feature>
<keyword evidence="3" id="KW-1185">Reference proteome</keyword>
<dbReference type="SUPFAM" id="SSF88659">
    <property type="entry name" value="Sigma3 and sigma4 domains of RNA polymerase sigma factors"/>
    <property type="match status" value="1"/>
</dbReference>
<evidence type="ECO:0000313" key="2">
    <source>
        <dbReference type="EMBL" id="MBP1970312.1"/>
    </source>
</evidence>
<dbReference type="Proteomes" id="UP001519345">
    <property type="component" value="Unassembled WGS sequence"/>
</dbReference>
<gene>
    <name evidence="2" type="ORF">J2Z83_002430</name>
</gene>
<organism evidence="2 3">
    <name type="scientific">Virgibacillus natechei</name>
    <dbReference type="NCBI Taxonomy" id="1216297"/>
    <lineage>
        <taxon>Bacteria</taxon>
        <taxon>Bacillati</taxon>
        <taxon>Bacillota</taxon>
        <taxon>Bacilli</taxon>
        <taxon>Bacillales</taxon>
        <taxon>Bacillaceae</taxon>
        <taxon>Virgibacillus</taxon>
    </lineage>
</organism>
<dbReference type="Gene3D" id="1.20.140.160">
    <property type="match status" value="1"/>
</dbReference>
<accession>A0ABS4IH90</accession>
<evidence type="ECO:0000313" key="3">
    <source>
        <dbReference type="Proteomes" id="UP001519345"/>
    </source>
</evidence>
<reference evidence="2 3" key="1">
    <citation type="submission" date="2021-03" db="EMBL/GenBank/DDBJ databases">
        <title>Genomic Encyclopedia of Type Strains, Phase IV (KMG-IV): sequencing the most valuable type-strain genomes for metagenomic binning, comparative biology and taxonomic classification.</title>
        <authorList>
            <person name="Goeker M."/>
        </authorList>
    </citation>
    <scope>NUCLEOTIDE SEQUENCE [LARGE SCALE GENOMIC DNA]</scope>
    <source>
        <strain evidence="2 3">DSM 25609</strain>
    </source>
</reference>
<dbReference type="InterPro" id="IPR013324">
    <property type="entry name" value="RNA_pol_sigma_r3/r4-like"/>
</dbReference>
<dbReference type="CDD" id="cd06171">
    <property type="entry name" value="Sigma70_r4"/>
    <property type="match status" value="1"/>
</dbReference>
<protein>
    <submittedName>
        <fullName evidence="2">RNA polymerase sigma factor (Sigma-70 family)</fullName>
    </submittedName>
</protein>
<evidence type="ECO:0000259" key="1">
    <source>
        <dbReference type="Pfam" id="PF04545"/>
    </source>
</evidence>
<dbReference type="InterPro" id="IPR007630">
    <property type="entry name" value="RNA_pol_sigma70_r4"/>
</dbReference>
<proteinExistence type="predicted"/>
<name>A0ABS4IH90_9BACI</name>
<comment type="caution">
    <text evidence="2">The sequence shown here is derived from an EMBL/GenBank/DDBJ whole genome shotgun (WGS) entry which is preliminary data.</text>
</comment>
<dbReference type="Pfam" id="PF04545">
    <property type="entry name" value="Sigma70_r4"/>
    <property type="match status" value="1"/>
</dbReference>